<name>A0ABW5QQB1_9HYPH</name>
<reference evidence="2" key="1">
    <citation type="journal article" date="2019" name="Int. J. Syst. Evol. Microbiol.">
        <title>The Global Catalogue of Microorganisms (GCM) 10K type strain sequencing project: providing services to taxonomists for standard genome sequencing and annotation.</title>
        <authorList>
            <consortium name="The Broad Institute Genomics Platform"/>
            <consortium name="The Broad Institute Genome Sequencing Center for Infectious Disease"/>
            <person name="Wu L."/>
            <person name="Ma J."/>
        </authorList>
    </citation>
    <scope>NUCLEOTIDE SEQUENCE [LARGE SCALE GENOMIC DNA]</scope>
    <source>
        <strain evidence="2">CCM 7427</strain>
    </source>
</reference>
<proteinExistence type="predicted"/>
<gene>
    <name evidence="1" type="ORF">ACFSX5_19135</name>
</gene>
<dbReference type="EMBL" id="JBHUNP010000002">
    <property type="protein sequence ID" value="MFD2649900.1"/>
    <property type="molecule type" value="Genomic_DNA"/>
</dbReference>
<comment type="caution">
    <text evidence="1">The sequence shown here is derived from an EMBL/GenBank/DDBJ whole genome shotgun (WGS) entry which is preliminary data.</text>
</comment>
<evidence type="ECO:0000313" key="1">
    <source>
        <dbReference type="EMBL" id="MFD2649900.1"/>
    </source>
</evidence>
<evidence type="ECO:0000313" key="2">
    <source>
        <dbReference type="Proteomes" id="UP001597521"/>
    </source>
</evidence>
<sequence length="115" mass="11970">MMIERHGEDVAVVGGCPATDVKRGAQLGGCLRREAEDRLQAAGSMPECGLLDAAVEVRVVGRIERLYRVGAVGVAAGGAARPGAIPFNLEAGPALKPRALDAIDERVHLSSGSRR</sequence>
<dbReference type="RefSeq" id="WP_386835723.1">
    <property type="nucleotide sequence ID" value="NZ_JBHUNP010000002.1"/>
</dbReference>
<organism evidence="1 2">
    <name type="scientific">Devosia albogilva</name>
    <dbReference type="NCBI Taxonomy" id="429726"/>
    <lineage>
        <taxon>Bacteria</taxon>
        <taxon>Pseudomonadati</taxon>
        <taxon>Pseudomonadota</taxon>
        <taxon>Alphaproteobacteria</taxon>
        <taxon>Hyphomicrobiales</taxon>
        <taxon>Devosiaceae</taxon>
        <taxon>Devosia</taxon>
    </lineage>
</organism>
<dbReference type="Proteomes" id="UP001597521">
    <property type="component" value="Unassembled WGS sequence"/>
</dbReference>
<accession>A0ABW5QQB1</accession>
<protein>
    <submittedName>
        <fullName evidence="1">Uncharacterized protein</fullName>
    </submittedName>
</protein>
<keyword evidence="2" id="KW-1185">Reference proteome</keyword>